<dbReference type="SUPFAM" id="SSF47353">
    <property type="entry name" value="Retrovirus capsid dimerization domain-like"/>
    <property type="match status" value="1"/>
</dbReference>
<dbReference type="Ensembl" id="ENSXETT00000119798">
    <property type="protein sequence ID" value="ENSXETP00000105364"/>
    <property type="gene ID" value="ENSXETG00000045332"/>
</dbReference>
<dbReference type="PROSITE" id="PS50804">
    <property type="entry name" value="SCAN_BOX"/>
    <property type="match status" value="1"/>
</dbReference>
<name>A0A803JBU5_XENTR</name>
<dbReference type="InterPro" id="IPR003309">
    <property type="entry name" value="SCAN_dom"/>
</dbReference>
<protein>
    <recommendedName>
        <fullName evidence="1">SCAN box domain-containing protein</fullName>
    </recommendedName>
</protein>
<dbReference type="Gene3D" id="1.10.4020.10">
    <property type="entry name" value="DNA breaking-rejoining enzymes"/>
    <property type="match status" value="1"/>
</dbReference>
<dbReference type="Pfam" id="PF02023">
    <property type="entry name" value="SCAN"/>
    <property type="match status" value="1"/>
</dbReference>
<feature type="domain" description="SCAN box" evidence="1">
    <location>
        <begin position="36"/>
        <end position="85"/>
    </location>
</feature>
<evidence type="ECO:0000313" key="2">
    <source>
        <dbReference type="Ensembl" id="ENSXETP00000105364"/>
    </source>
</evidence>
<dbReference type="InterPro" id="IPR038269">
    <property type="entry name" value="SCAN_sf"/>
</dbReference>
<dbReference type="AlphaFoldDB" id="A0A803JBU5"/>
<dbReference type="InParanoid" id="A0A803JBU5"/>
<reference evidence="2" key="1">
    <citation type="journal article" date="2010" name="Science">
        <title>The genome of the Western clawed frog Xenopus tropicalis.</title>
        <authorList>
            <person name="Hellsten U."/>
            <person name="Harland R.M."/>
            <person name="Gilchrist M.J."/>
            <person name="Hendrix D."/>
            <person name="Jurka J."/>
            <person name="Kapitonov V."/>
            <person name="Ovcharenko I."/>
            <person name="Putnam N.H."/>
            <person name="Shu S."/>
            <person name="Taher L."/>
            <person name="Blitz I.L."/>
            <person name="Blumberg B."/>
            <person name="Dichmann D.S."/>
            <person name="Dubchak I."/>
            <person name="Amaya E."/>
            <person name="Detter J.C."/>
            <person name="Fletcher R."/>
            <person name="Gerhard D.S."/>
            <person name="Goodstein D."/>
            <person name="Graves T."/>
            <person name="Grigoriev I.V."/>
            <person name="Grimwood J."/>
            <person name="Kawashima T."/>
            <person name="Lindquist E."/>
            <person name="Lucas S.M."/>
            <person name="Mead P.E."/>
            <person name="Mitros T."/>
            <person name="Ogino H."/>
            <person name="Ohta Y."/>
            <person name="Poliakov A.V."/>
            <person name="Pollet N."/>
            <person name="Robert J."/>
            <person name="Salamov A."/>
            <person name="Sater A.K."/>
            <person name="Schmutz J."/>
            <person name="Terry A."/>
            <person name="Vize P.D."/>
            <person name="Warren W.C."/>
            <person name="Wells D."/>
            <person name="Wills A."/>
            <person name="Wilson R.K."/>
            <person name="Zimmerman L.B."/>
            <person name="Zorn A.M."/>
            <person name="Grainger R."/>
            <person name="Grammer T."/>
            <person name="Khokha M.K."/>
            <person name="Richardson P.M."/>
            <person name="Rokhsar D.S."/>
        </authorList>
    </citation>
    <scope>NUCLEOTIDE SEQUENCE [LARGE SCALE GENOMIC DNA]</scope>
    <source>
        <strain evidence="2">Nigerian</strain>
    </source>
</reference>
<sequence length="134" mass="15553">KTNVYQEVKSAILGIMSQVYSQQFMSLLRLRVLGQQLMDFCTRWFLSVTKSMDQVIEALVLEQFLLVLPIEVCLWVQKQQDTVSETEESKVLKQMLVFKELIRAVFNLAHTVHWGGHLSNTFMQVMLLSILMTL</sequence>
<organism evidence="2">
    <name type="scientific">Xenopus tropicalis</name>
    <name type="common">Western clawed frog</name>
    <name type="synonym">Silurana tropicalis</name>
    <dbReference type="NCBI Taxonomy" id="8364"/>
    <lineage>
        <taxon>Eukaryota</taxon>
        <taxon>Metazoa</taxon>
        <taxon>Chordata</taxon>
        <taxon>Craniata</taxon>
        <taxon>Vertebrata</taxon>
        <taxon>Euteleostomi</taxon>
        <taxon>Amphibia</taxon>
        <taxon>Batrachia</taxon>
        <taxon>Anura</taxon>
        <taxon>Pipoidea</taxon>
        <taxon>Pipidae</taxon>
        <taxon>Xenopodinae</taxon>
        <taxon>Xenopus</taxon>
        <taxon>Silurana</taxon>
    </lineage>
</organism>
<reference evidence="2" key="2">
    <citation type="submission" date="2021-03" db="UniProtKB">
        <authorList>
            <consortium name="Ensembl"/>
        </authorList>
    </citation>
    <scope>IDENTIFICATION</scope>
</reference>
<evidence type="ECO:0000259" key="1">
    <source>
        <dbReference type="PROSITE" id="PS50804"/>
    </source>
</evidence>
<accession>A0A803JBU5</accession>
<proteinExistence type="predicted"/>